<keyword evidence="7" id="KW-1185">Reference proteome</keyword>
<keyword evidence="4" id="KW-0233">DNA recombination</keyword>
<dbReference type="Pfam" id="PF02646">
    <property type="entry name" value="RmuC"/>
    <property type="match status" value="1"/>
</dbReference>
<dbReference type="Proteomes" id="UP000826014">
    <property type="component" value="Chromosome"/>
</dbReference>
<name>A0ABX8V2J8_9BACT</name>
<dbReference type="EMBL" id="CP075587">
    <property type="protein sequence ID" value="QYF49081.1"/>
    <property type="molecule type" value="Genomic_DNA"/>
</dbReference>
<accession>A0ABX8V2J8</accession>
<reference evidence="6 7" key="1">
    <citation type="journal article" date="2022" name="bioRxiv">
        <title>Ecology and evolution of chlamydial symbionts of arthropods.</title>
        <authorList>
            <person name="Halter T."/>
            <person name="Koestlbacher S."/>
            <person name="Collingro A."/>
            <person name="Sixt B.S."/>
            <person name="Toenshoff E.R."/>
            <person name="Hendrickx F."/>
            <person name="Kostanjsek R."/>
            <person name="Horn M."/>
        </authorList>
    </citation>
    <scope>NUCLEOTIDE SEQUENCE [LARGE SCALE GENOMIC DNA]</scope>
    <source>
        <strain evidence="6">W744xW776</strain>
    </source>
</reference>
<dbReference type="PANTHER" id="PTHR30563">
    <property type="entry name" value="DNA RECOMBINATION PROTEIN RMUC"/>
    <property type="match status" value="1"/>
</dbReference>
<dbReference type="InterPro" id="IPR003798">
    <property type="entry name" value="DNA_recombination_RmuC"/>
</dbReference>
<evidence type="ECO:0000256" key="2">
    <source>
        <dbReference type="ARBA" id="ARBA00009840"/>
    </source>
</evidence>
<comment type="similarity">
    <text evidence="2">Belongs to the RmuC family.</text>
</comment>
<evidence type="ECO:0000256" key="1">
    <source>
        <dbReference type="ARBA" id="ARBA00003416"/>
    </source>
</evidence>
<sequence length="446" mass="51559">MKDLVIVSLAVIGWGLWLFALMSRKKLEISLALAQQKAEEVSNLDLQLKEKEKEIFTLLLQQKSSEERQQAMELAEQHFKLLFQSLSSQALEHNNKQFLSVAETEIAKWRISAQSDLDKRKQSVEEMLVPFKEILVKLDLEMRKYENERKSEREVFKEQVRALTDSEKQLKTETANLVQVLKNPQSRGRWGEMQLKRIVELAGMLNYCDFYEQKHKFTEETSIRPDLLVRLPGGKQIIIDAKVPLEAYLEAMYNPDEKIKEAKFRDHARHIRAHVNALSKKSYWEHFQPAPEFVILFLPAEAFFSAALENDPSLIEVGAEQGVIIATPTTLIALLRTVFYGWRQENLSKQSEKVRELGQELYKRLFDMTGHWCKMGKSLAQAVESYNKAVGSLETRVLVTARKFKDLQLLSEEVDLEPLLEIDKKPRDLQIAELVHPLHKGKDLSS</sequence>
<organism evidence="6 7">
    <name type="scientific">Candidatus Rhabdochlamydia oedothoracis</name>
    <dbReference type="NCBI Taxonomy" id="2720720"/>
    <lineage>
        <taxon>Bacteria</taxon>
        <taxon>Pseudomonadati</taxon>
        <taxon>Chlamydiota</taxon>
        <taxon>Chlamydiia</taxon>
        <taxon>Parachlamydiales</taxon>
        <taxon>Candidatus Rhabdochlamydiaceae</taxon>
        <taxon>Candidatus Rhabdochlamydia</taxon>
    </lineage>
</organism>
<evidence type="ECO:0000313" key="6">
    <source>
        <dbReference type="EMBL" id="QYF49081.1"/>
    </source>
</evidence>
<evidence type="ECO:0000256" key="4">
    <source>
        <dbReference type="ARBA" id="ARBA00023172"/>
    </source>
</evidence>
<keyword evidence="3 5" id="KW-0175">Coiled coil</keyword>
<proteinExistence type="inferred from homology"/>
<dbReference type="PANTHER" id="PTHR30563:SF0">
    <property type="entry name" value="DNA RECOMBINATION PROTEIN RMUC"/>
    <property type="match status" value="1"/>
</dbReference>
<feature type="coiled-coil region" evidence="5">
    <location>
        <begin position="24"/>
        <end position="54"/>
    </location>
</feature>
<protein>
    <submittedName>
        <fullName evidence="6">RmuC family</fullName>
    </submittedName>
</protein>
<dbReference type="RefSeq" id="WP_215217121.1">
    <property type="nucleotide sequence ID" value="NZ_CP075587.1"/>
</dbReference>
<evidence type="ECO:0000313" key="7">
    <source>
        <dbReference type="Proteomes" id="UP000826014"/>
    </source>
</evidence>
<comment type="function">
    <text evidence="1">Involved in DNA recombination.</text>
</comment>
<evidence type="ECO:0000256" key="5">
    <source>
        <dbReference type="SAM" id="Coils"/>
    </source>
</evidence>
<evidence type="ECO:0000256" key="3">
    <source>
        <dbReference type="ARBA" id="ARBA00023054"/>
    </source>
</evidence>
<gene>
    <name evidence="6" type="ORF">RHABOEDO_001344</name>
</gene>